<evidence type="ECO:0008006" key="5">
    <source>
        <dbReference type="Google" id="ProtNLM"/>
    </source>
</evidence>
<feature type="region of interest" description="Disordered" evidence="1">
    <location>
        <begin position="209"/>
        <end position="231"/>
    </location>
</feature>
<dbReference type="Gene3D" id="1.10.10.2360">
    <property type="match status" value="1"/>
</dbReference>
<organism evidence="2">
    <name type="scientific">Mytilinidion resinicola</name>
    <dbReference type="NCBI Taxonomy" id="574789"/>
    <lineage>
        <taxon>Eukaryota</taxon>
        <taxon>Fungi</taxon>
        <taxon>Dikarya</taxon>
        <taxon>Ascomycota</taxon>
        <taxon>Pezizomycotina</taxon>
        <taxon>Dothideomycetes</taxon>
        <taxon>Pleosporomycetidae</taxon>
        <taxon>Mytilinidiales</taxon>
        <taxon>Mytilinidiaceae</taxon>
        <taxon>Mytilinidion</taxon>
    </lineage>
</organism>
<accession>A0A6A6Y9Z6</accession>
<name>A0A6A6Y9Z6_9PEZI</name>
<evidence type="ECO:0000256" key="1">
    <source>
        <dbReference type="SAM" id="MobiDB-lite"/>
    </source>
</evidence>
<dbReference type="RefSeq" id="XP_033572413.1">
    <property type="nucleotide sequence ID" value="XM_033726686.1"/>
</dbReference>
<reference evidence="2 4" key="1">
    <citation type="journal article" date="2020" name="Stud. Mycol.">
        <title>101 Dothideomycetes genomes: a test case for predicting lifestyles and emergence of pathogens.</title>
        <authorList>
            <person name="Haridas S."/>
            <person name="Albert R."/>
            <person name="Binder M."/>
            <person name="Bloem J."/>
            <person name="Labutti K."/>
            <person name="Salamov A."/>
            <person name="Andreopoulos B."/>
            <person name="Baker S."/>
            <person name="Barry K."/>
            <person name="Bills G."/>
            <person name="Bluhm B."/>
            <person name="Cannon C."/>
            <person name="Castanera R."/>
            <person name="Culley D."/>
            <person name="Daum C."/>
            <person name="Ezra D."/>
            <person name="Gonzalez J."/>
            <person name="Henrissat B."/>
            <person name="Kuo A."/>
            <person name="Liang C."/>
            <person name="Lipzen A."/>
            <person name="Lutzoni F."/>
            <person name="Magnuson J."/>
            <person name="Mondo S."/>
            <person name="Nolan M."/>
            <person name="Ohm R."/>
            <person name="Pangilinan J."/>
            <person name="Park H.-J."/>
            <person name="Ramirez L."/>
            <person name="Alfaro M."/>
            <person name="Sun H."/>
            <person name="Tritt A."/>
            <person name="Yoshinaga Y."/>
            <person name="Zwiers L.-H."/>
            <person name="Turgeon B."/>
            <person name="Goodwin S."/>
            <person name="Spatafora J."/>
            <person name="Crous P."/>
            <person name="Grigoriev I."/>
        </authorList>
    </citation>
    <scope>NUCLEOTIDE SEQUENCE</scope>
    <source>
        <strain evidence="2 4">CBS 304.34</strain>
    </source>
</reference>
<dbReference type="GeneID" id="54467579"/>
<dbReference type="Proteomes" id="UP000504636">
    <property type="component" value="Unplaced"/>
</dbReference>
<dbReference type="CDD" id="cd18186">
    <property type="entry name" value="BTB_POZ_ZBTB_KLHL-like"/>
    <property type="match status" value="1"/>
</dbReference>
<feature type="compositionally biased region" description="Polar residues" evidence="1">
    <location>
        <begin position="8"/>
        <end position="17"/>
    </location>
</feature>
<gene>
    <name evidence="2 4" type="ORF">BDZ99DRAFT_539784</name>
</gene>
<sequence>MPDPSEPAPTTSGMQAGSPSLPLPQQVPSAPSEKRSTALKSSTAAVQQPESTLPQLPPESTPARPQNAVNQPETPSELDLDEINSAIESISIKDSASTATSKVATETPLSTALITASGFGSAVTTTQKAPATSATNQNQFVSGLAPRVYSQPALGATPITFVPYTEEDVNGHEKTTLHFQTITVHPRYRHSSLEELRLIDYSNSRVFGPGSSTASLQPSTPSGPPHQPQASPFRTAFIQAGLQQQGNPFRGVHIVEPLFPPAPASIFGQPQTTLFGLFQEPFSYGRGISGPMVTLQIPGSTPSDPITEQHIHLGLALQSPYLRVQLFGRLVHPPVPSTSTLKFDLETSDIIDLAVQFLYTGSVTLKLSSSPFQLVALRGKLDSLDTIKLCRLWLLAVNMKMPKLQNEAVRLLWIKLGLDPGTLDLQRMTLSSATIEWVYSKTAPDDALRRLVVTVFSIRTKPDMVKQGLKAGGYDVLSLEFWREAWMVDKDARLDVKDFYVRE</sequence>
<dbReference type="AlphaFoldDB" id="A0A6A6Y9Z6"/>
<feature type="region of interest" description="Disordered" evidence="1">
    <location>
        <begin position="1"/>
        <end position="77"/>
    </location>
</feature>
<dbReference type="EMBL" id="MU003709">
    <property type="protein sequence ID" value="KAF2805449.1"/>
    <property type="molecule type" value="Genomic_DNA"/>
</dbReference>
<keyword evidence="3" id="KW-1185">Reference proteome</keyword>
<proteinExistence type="predicted"/>
<feature type="compositionally biased region" description="Polar residues" evidence="1">
    <location>
        <begin position="38"/>
        <end position="54"/>
    </location>
</feature>
<evidence type="ECO:0000313" key="3">
    <source>
        <dbReference type="Proteomes" id="UP000504636"/>
    </source>
</evidence>
<reference evidence="4" key="3">
    <citation type="submission" date="2025-04" db="UniProtKB">
        <authorList>
            <consortium name="RefSeq"/>
        </authorList>
    </citation>
    <scope>IDENTIFICATION</scope>
    <source>
        <strain evidence="4">CBS 304.34</strain>
    </source>
</reference>
<reference evidence="4" key="2">
    <citation type="submission" date="2020-04" db="EMBL/GenBank/DDBJ databases">
        <authorList>
            <consortium name="NCBI Genome Project"/>
        </authorList>
    </citation>
    <scope>NUCLEOTIDE SEQUENCE</scope>
    <source>
        <strain evidence="4">CBS 304.34</strain>
    </source>
</reference>
<evidence type="ECO:0000313" key="4">
    <source>
        <dbReference type="RefSeq" id="XP_033572413.1"/>
    </source>
</evidence>
<protein>
    <recommendedName>
        <fullName evidence="5">BTB domain-containing protein</fullName>
    </recommendedName>
</protein>
<evidence type="ECO:0000313" key="2">
    <source>
        <dbReference type="EMBL" id="KAF2805449.1"/>
    </source>
</evidence>
<feature type="compositionally biased region" description="Polar residues" evidence="1">
    <location>
        <begin position="209"/>
        <end position="220"/>
    </location>
</feature>
<feature type="compositionally biased region" description="Low complexity" evidence="1">
    <location>
        <begin position="18"/>
        <end position="31"/>
    </location>
</feature>
<feature type="compositionally biased region" description="Polar residues" evidence="1">
    <location>
        <begin position="63"/>
        <end position="74"/>
    </location>
</feature>
<dbReference type="OrthoDB" id="1022638at2759"/>